<evidence type="ECO:0000259" key="15">
    <source>
        <dbReference type="PROSITE" id="PS51910"/>
    </source>
</evidence>
<dbReference type="Proteomes" id="UP001058974">
    <property type="component" value="Chromosome 5"/>
</dbReference>
<keyword evidence="10 13" id="KW-0326">Glycosidase</keyword>
<comment type="caution">
    <text evidence="16">The sequence shown here is derived from an EMBL/GenBank/DDBJ whole genome shotgun (WGS) entry which is preliminary data.</text>
</comment>
<evidence type="ECO:0000256" key="2">
    <source>
        <dbReference type="ARBA" id="ARBA00004239"/>
    </source>
</evidence>
<dbReference type="FunFam" id="3.20.20.80:FF:000015">
    <property type="entry name" value="Acidic endochitinase SE2"/>
    <property type="match status" value="1"/>
</dbReference>
<keyword evidence="14" id="KW-0812">Transmembrane</keyword>
<organism evidence="16 17">
    <name type="scientific">Pisum sativum</name>
    <name type="common">Garden pea</name>
    <name type="synonym">Lathyrus oleraceus</name>
    <dbReference type="NCBI Taxonomy" id="3888"/>
    <lineage>
        <taxon>Eukaryota</taxon>
        <taxon>Viridiplantae</taxon>
        <taxon>Streptophyta</taxon>
        <taxon>Embryophyta</taxon>
        <taxon>Tracheophyta</taxon>
        <taxon>Spermatophyta</taxon>
        <taxon>Magnoliopsida</taxon>
        <taxon>eudicotyledons</taxon>
        <taxon>Gunneridae</taxon>
        <taxon>Pentapetalae</taxon>
        <taxon>rosids</taxon>
        <taxon>fabids</taxon>
        <taxon>Fabales</taxon>
        <taxon>Fabaceae</taxon>
        <taxon>Papilionoideae</taxon>
        <taxon>50 kb inversion clade</taxon>
        <taxon>NPAAA clade</taxon>
        <taxon>Hologalegina</taxon>
        <taxon>IRL clade</taxon>
        <taxon>Fabeae</taxon>
        <taxon>Lathyrus</taxon>
    </lineage>
</organism>
<feature type="transmembrane region" description="Helical" evidence="14">
    <location>
        <begin position="7"/>
        <end position="27"/>
    </location>
</feature>
<proteinExistence type="inferred from homology"/>
<dbReference type="EMBL" id="JAMSHJ010000005">
    <property type="protein sequence ID" value="KAI5413980.1"/>
    <property type="molecule type" value="Genomic_DNA"/>
</dbReference>
<keyword evidence="6 13" id="KW-0378">Hydrolase</keyword>
<keyword evidence="14" id="KW-0472">Membrane</keyword>
<keyword evidence="11" id="KW-0624">Polysaccharide degradation</keyword>
<dbReference type="InterPro" id="IPR001579">
    <property type="entry name" value="Glyco_hydro_18_chit_AS"/>
</dbReference>
<dbReference type="SUPFAM" id="SSF51445">
    <property type="entry name" value="(Trans)glycosidases"/>
    <property type="match status" value="1"/>
</dbReference>
<dbReference type="Gramene" id="Psat5g298520.1">
    <property type="protein sequence ID" value="Psat5g298520.1.cds"/>
    <property type="gene ID" value="Psat5g298520"/>
</dbReference>
<dbReference type="AlphaFoldDB" id="A0A9D4X871"/>
<comment type="subcellular location">
    <subcellularLocation>
        <location evidence="2">Secreted</location>
        <location evidence="2">Extracellular space</location>
    </subcellularLocation>
</comment>
<evidence type="ECO:0000256" key="12">
    <source>
        <dbReference type="ARBA" id="ARBA00073139"/>
    </source>
</evidence>
<keyword evidence="14" id="KW-1133">Transmembrane helix</keyword>
<evidence type="ECO:0000256" key="4">
    <source>
        <dbReference type="ARBA" id="ARBA00012729"/>
    </source>
</evidence>
<sequence>MIINRIVVSISSLVLHIFLISSTFLVYNTAEAEPNNIAIYWGQNNNEGTLTQTCATENYSYVIIAFMNKFGNGTTPEINLADHCDPYSNDCVMLRTDIKNCQAKGIKVLLSIGGADGEYGLVSTDDAKNVSDYLWNKFLGGNSSLRPFGDAILDGIDFDIEKSLKGKQQHWDELAIFLKSYRNSTQHVYLSAAPQCPFPNGDLGAALDMGVFDYVWIQFYNNPECEYNQNDVNRLLDSWKRWTESLTVGKLFLGLPGSPAAADNGYIPVDLLCEIVLPVVAMSRNYGGVMLWATYYDKQSGYSSYIKSSLCTQQKPPQCRRKENKWWIWIIIGVGVALAISVIFCLGCTLRKKKKTQVDGKMNQENVLHEIGGNVVLSDKAKSVEIEDRRTLSDLVKE</sequence>
<evidence type="ECO:0000256" key="10">
    <source>
        <dbReference type="ARBA" id="ARBA00023295"/>
    </source>
</evidence>
<name>A0A9D4X871_PEA</name>
<gene>
    <name evidence="16" type="ORF">KIW84_058217</name>
</gene>
<evidence type="ECO:0000313" key="16">
    <source>
        <dbReference type="EMBL" id="KAI5413980.1"/>
    </source>
</evidence>
<evidence type="ECO:0000313" key="17">
    <source>
        <dbReference type="Proteomes" id="UP001058974"/>
    </source>
</evidence>
<accession>A0A9D4X871</accession>
<comment type="similarity">
    <text evidence="3">Belongs to the glycosyl hydrolase 18 family. Chitinase class II subfamily.</text>
</comment>
<keyword evidence="7" id="KW-0146">Chitin degradation</keyword>
<evidence type="ECO:0000256" key="6">
    <source>
        <dbReference type="ARBA" id="ARBA00022801"/>
    </source>
</evidence>
<dbReference type="CDD" id="cd02877">
    <property type="entry name" value="GH18_hevamine_XipI_class_III"/>
    <property type="match status" value="1"/>
</dbReference>
<dbReference type="GO" id="GO:0000272">
    <property type="term" value="P:polysaccharide catabolic process"/>
    <property type="evidence" value="ECO:0007669"/>
    <property type="project" value="UniProtKB-KW"/>
</dbReference>
<evidence type="ECO:0000256" key="11">
    <source>
        <dbReference type="ARBA" id="ARBA00023326"/>
    </source>
</evidence>
<dbReference type="Gramene" id="Psat05G0821700-T1">
    <property type="protein sequence ID" value="KAI5413980.1"/>
    <property type="gene ID" value="KIW84_058217"/>
</dbReference>
<dbReference type="InterPro" id="IPR045321">
    <property type="entry name" value="Cts1-like"/>
</dbReference>
<evidence type="ECO:0000256" key="1">
    <source>
        <dbReference type="ARBA" id="ARBA00000822"/>
    </source>
</evidence>
<evidence type="ECO:0000256" key="13">
    <source>
        <dbReference type="RuleBase" id="RU000489"/>
    </source>
</evidence>
<evidence type="ECO:0000256" key="9">
    <source>
        <dbReference type="ARBA" id="ARBA00023277"/>
    </source>
</evidence>
<evidence type="ECO:0000256" key="5">
    <source>
        <dbReference type="ARBA" id="ARBA00022525"/>
    </source>
</evidence>
<keyword evidence="8" id="KW-1015">Disulfide bond</keyword>
<dbReference type="InterPro" id="IPR017853">
    <property type="entry name" value="GH"/>
</dbReference>
<evidence type="ECO:0000256" key="3">
    <source>
        <dbReference type="ARBA" id="ARBA00009121"/>
    </source>
</evidence>
<dbReference type="GO" id="GO:0006032">
    <property type="term" value="P:chitin catabolic process"/>
    <property type="evidence" value="ECO:0007669"/>
    <property type="project" value="UniProtKB-KW"/>
</dbReference>
<comment type="catalytic activity">
    <reaction evidence="1">
        <text>Random endo-hydrolysis of N-acetyl-beta-D-glucosaminide (1-&gt;4)-beta-linkages in chitin and chitodextrins.</text>
        <dbReference type="EC" id="3.2.1.14"/>
    </reaction>
</comment>
<dbReference type="Pfam" id="PF00704">
    <property type="entry name" value="Glyco_hydro_18"/>
    <property type="match status" value="1"/>
</dbReference>
<evidence type="ECO:0000256" key="14">
    <source>
        <dbReference type="SAM" id="Phobius"/>
    </source>
</evidence>
<reference evidence="16 17" key="1">
    <citation type="journal article" date="2022" name="Nat. Genet.">
        <title>Improved pea reference genome and pan-genome highlight genomic features and evolutionary characteristics.</title>
        <authorList>
            <person name="Yang T."/>
            <person name="Liu R."/>
            <person name="Luo Y."/>
            <person name="Hu S."/>
            <person name="Wang D."/>
            <person name="Wang C."/>
            <person name="Pandey M.K."/>
            <person name="Ge S."/>
            <person name="Xu Q."/>
            <person name="Li N."/>
            <person name="Li G."/>
            <person name="Huang Y."/>
            <person name="Saxena R.K."/>
            <person name="Ji Y."/>
            <person name="Li M."/>
            <person name="Yan X."/>
            <person name="He Y."/>
            <person name="Liu Y."/>
            <person name="Wang X."/>
            <person name="Xiang C."/>
            <person name="Varshney R.K."/>
            <person name="Ding H."/>
            <person name="Gao S."/>
            <person name="Zong X."/>
        </authorList>
    </citation>
    <scope>NUCLEOTIDE SEQUENCE [LARGE SCALE GENOMIC DNA]</scope>
    <source>
        <strain evidence="16 17">cv. Zhongwan 6</strain>
    </source>
</reference>
<feature type="transmembrane region" description="Helical" evidence="14">
    <location>
        <begin position="326"/>
        <end position="347"/>
    </location>
</feature>
<dbReference type="PANTHER" id="PTHR45708:SF21">
    <property type="entry name" value="ACIDIC ENDOCHITINASE"/>
    <property type="match status" value="1"/>
</dbReference>
<keyword evidence="17" id="KW-1185">Reference proteome</keyword>
<evidence type="ECO:0000256" key="8">
    <source>
        <dbReference type="ARBA" id="ARBA00023157"/>
    </source>
</evidence>
<protein>
    <recommendedName>
        <fullName evidence="12">Acidic endochitinase</fullName>
        <ecNumber evidence="4">3.2.1.14</ecNumber>
    </recommendedName>
</protein>
<dbReference type="PROSITE" id="PS01095">
    <property type="entry name" value="GH18_1"/>
    <property type="match status" value="1"/>
</dbReference>
<feature type="domain" description="GH18" evidence="15">
    <location>
        <begin position="35"/>
        <end position="313"/>
    </location>
</feature>
<dbReference type="Gene3D" id="3.20.20.80">
    <property type="entry name" value="Glycosidases"/>
    <property type="match status" value="1"/>
</dbReference>
<dbReference type="PANTHER" id="PTHR45708">
    <property type="entry name" value="ENDOCHITINASE"/>
    <property type="match status" value="1"/>
</dbReference>
<dbReference type="EC" id="3.2.1.14" evidence="4"/>
<dbReference type="Gramene" id="PSAT_LOCUS19228_t1">
    <property type="protein sequence ID" value="CAL5199877.1"/>
    <property type="gene ID" value="PSAT_LOCUS19228"/>
</dbReference>
<dbReference type="GO" id="GO:0008843">
    <property type="term" value="F:endochitinase activity"/>
    <property type="evidence" value="ECO:0007669"/>
    <property type="project" value="UniProtKB-EC"/>
</dbReference>
<dbReference type="InterPro" id="IPR050542">
    <property type="entry name" value="Glycosyl_Hydrlase18_Chitinase"/>
</dbReference>
<dbReference type="GO" id="GO:0005576">
    <property type="term" value="C:extracellular region"/>
    <property type="evidence" value="ECO:0007669"/>
    <property type="project" value="UniProtKB-SubCell"/>
</dbReference>
<keyword evidence="5" id="KW-0964">Secreted</keyword>
<dbReference type="InterPro" id="IPR001223">
    <property type="entry name" value="Glyco_hydro18_cat"/>
</dbReference>
<keyword evidence="9" id="KW-0119">Carbohydrate metabolism</keyword>
<dbReference type="PROSITE" id="PS51910">
    <property type="entry name" value="GH18_2"/>
    <property type="match status" value="1"/>
</dbReference>
<evidence type="ECO:0000256" key="7">
    <source>
        <dbReference type="ARBA" id="ARBA00023024"/>
    </source>
</evidence>